<feature type="region of interest" description="Disordered" evidence="1">
    <location>
        <begin position="1"/>
        <end position="41"/>
    </location>
</feature>
<name>D7G5H9_ECTSI</name>
<evidence type="ECO:0000313" key="2">
    <source>
        <dbReference type="EMBL" id="CBJ27302.1"/>
    </source>
</evidence>
<dbReference type="Proteomes" id="UP000002630">
    <property type="component" value="Linkage Group LG21"/>
</dbReference>
<organism evidence="2 3">
    <name type="scientific">Ectocarpus siliculosus</name>
    <name type="common">Brown alga</name>
    <name type="synonym">Conferva siliculosa</name>
    <dbReference type="NCBI Taxonomy" id="2880"/>
    <lineage>
        <taxon>Eukaryota</taxon>
        <taxon>Sar</taxon>
        <taxon>Stramenopiles</taxon>
        <taxon>Ochrophyta</taxon>
        <taxon>PX clade</taxon>
        <taxon>Phaeophyceae</taxon>
        <taxon>Ectocarpales</taxon>
        <taxon>Ectocarpaceae</taxon>
        <taxon>Ectocarpus</taxon>
    </lineage>
</organism>
<dbReference type="AlphaFoldDB" id="D7G5H9"/>
<gene>
    <name evidence="2" type="ORF">Esi_0065_0060</name>
</gene>
<sequence>MPSGECKGGEDATTSAQNRHEESGVAEEQGGAADGGAMDWGTGTPVSARFARLKAVDRGSGQIPVSDDESPHAGLVTTTSIVVGTSDGIVRFLGGPKMRHCGSFVSLSEDDVLSILELLGYRSSQVLGHVNHTMANLRSRLRREWRLHPLTPGHLAKRTLEFLQWGRIDPGSKNNADACIVFRGGVTHAVNNLYGQIFGWEWEGELYRLFRERSLLRSVVTRRDPMTLGIQGAEVVRDCVHLWFSGTMGDRVD</sequence>
<proteinExistence type="predicted"/>
<dbReference type="EMBL" id="FN648874">
    <property type="protein sequence ID" value="CBJ27302.1"/>
    <property type="molecule type" value="Genomic_DNA"/>
</dbReference>
<dbReference type="EMBL" id="FN649746">
    <property type="protein sequence ID" value="CBJ27302.1"/>
    <property type="molecule type" value="Genomic_DNA"/>
</dbReference>
<dbReference type="OrthoDB" id="10306509at2759"/>
<accession>D7G5H9</accession>
<dbReference type="InParanoid" id="D7G5H9"/>
<protein>
    <submittedName>
        <fullName evidence="2">Uncharacterized protein</fullName>
    </submittedName>
</protein>
<keyword evidence="3" id="KW-1185">Reference proteome</keyword>
<feature type="compositionally biased region" description="Low complexity" evidence="1">
    <location>
        <begin position="26"/>
        <end position="41"/>
    </location>
</feature>
<reference evidence="2 3" key="1">
    <citation type="journal article" date="2010" name="Nature">
        <title>The Ectocarpus genome and the independent evolution of multicellularity in brown algae.</title>
        <authorList>
            <person name="Cock J.M."/>
            <person name="Sterck L."/>
            <person name="Rouze P."/>
            <person name="Scornet D."/>
            <person name="Allen A.E."/>
            <person name="Amoutzias G."/>
            <person name="Anthouard V."/>
            <person name="Artiguenave F."/>
            <person name="Aury J.M."/>
            <person name="Badger J.H."/>
            <person name="Beszteri B."/>
            <person name="Billiau K."/>
            <person name="Bonnet E."/>
            <person name="Bothwell J.H."/>
            <person name="Bowler C."/>
            <person name="Boyen C."/>
            <person name="Brownlee C."/>
            <person name="Carrano C.J."/>
            <person name="Charrier B."/>
            <person name="Cho G.Y."/>
            <person name="Coelho S.M."/>
            <person name="Collen J."/>
            <person name="Corre E."/>
            <person name="Da Silva C."/>
            <person name="Delage L."/>
            <person name="Delaroque N."/>
            <person name="Dittami S.M."/>
            <person name="Doulbeau S."/>
            <person name="Elias M."/>
            <person name="Farnham G."/>
            <person name="Gachon C.M."/>
            <person name="Gschloessl B."/>
            <person name="Heesch S."/>
            <person name="Jabbari K."/>
            <person name="Jubin C."/>
            <person name="Kawai H."/>
            <person name="Kimura K."/>
            <person name="Kloareg B."/>
            <person name="Kupper F.C."/>
            <person name="Lang D."/>
            <person name="Le Bail A."/>
            <person name="Leblanc C."/>
            <person name="Lerouge P."/>
            <person name="Lohr M."/>
            <person name="Lopez P.J."/>
            <person name="Martens C."/>
            <person name="Maumus F."/>
            <person name="Michel G."/>
            <person name="Miranda-Saavedra D."/>
            <person name="Morales J."/>
            <person name="Moreau H."/>
            <person name="Motomura T."/>
            <person name="Nagasato C."/>
            <person name="Napoli C.A."/>
            <person name="Nelson D.R."/>
            <person name="Nyvall-Collen P."/>
            <person name="Peters A.F."/>
            <person name="Pommier C."/>
            <person name="Potin P."/>
            <person name="Poulain J."/>
            <person name="Quesneville H."/>
            <person name="Read B."/>
            <person name="Rensing S.A."/>
            <person name="Ritter A."/>
            <person name="Rousvoal S."/>
            <person name="Samanta M."/>
            <person name="Samson G."/>
            <person name="Schroeder D.C."/>
            <person name="Segurens B."/>
            <person name="Strittmatter M."/>
            <person name="Tonon T."/>
            <person name="Tregear J.W."/>
            <person name="Valentin K."/>
            <person name="von Dassow P."/>
            <person name="Yamagishi T."/>
            <person name="Van de Peer Y."/>
            <person name="Wincker P."/>
        </authorList>
    </citation>
    <scope>NUCLEOTIDE SEQUENCE [LARGE SCALE GENOMIC DNA]</scope>
    <source>
        <strain evidence="3">Ec32 / CCAP1310/4</strain>
    </source>
</reference>
<evidence type="ECO:0000313" key="3">
    <source>
        <dbReference type="Proteomes" id="UP000002630"/>
    </source>
</evidence>
<evidence type="ECO:0000256" key="1">
    <source>
        <dbReference type="SAM" id="MobiDB-lite"/>
    </source>
</evidence>